<reference evidence="3" key="1">
    <citation type="submission" date="2020-11" db="EMBL/GenBank/DDBJ databases">
        <authorList>
            <person name="Konstantinou D."/>
            <person name="Gkelis S."/>
            <person name="Popin R."/>
            <person name="Fewer D."/>
            <person name="Sivonen K."/>
        </authorList>
    </citation>
    <scope>NUCLEOTIDE SEQUENCE</scope>
    <source>
        <strain evidence="3">TAU-MAC 1115</strain>
    </source>
</reference>
<proteinExistence type="predicted"/>
<dbReference type="Proteomes" id="UP000717364">
    <property type="component" value="Unassembled WGS sequence"/>
</dbReference>
<keyword evidence="2" id="KW-0812">Transmembrane</keyword>
<feature type="region of interest" description="Disordered" evidence="1">
    <location>
        <begin position="161"/>
        <end position="184"/>
    </location>
</feature>
<evidence type="ECO:0000256" key="2">
    <source>
        <dbReference type="SAM" id="Phobius"/>
    </source>
</evidence>
<keyword evidence="2" id="KW-1133">Transmembrane helix</keyword>
<dbReference type="AlphaFoldDB" id="A0A947DKJ3"/>
<keyword evidence="2" id="KW-0472">Membrane</keyword>
<feature type="transmembrane region" description="Helical" evidence="2">
    <location>
        <begin position="77"/>
        <end position="99"/>
    </location>
</feature>
<feature type="transmembrane region" description="Helical" evidence="2">
    <location>
        <begin position="35"/>
        <end position="57"/>
    </location>
</feature>
<sequence>MDPNIFWQHIKVIINSIPNEQRLDLDSWNEYDNSLFIKALLAIIVLLFFYFFAVPVLETLFSDNNTLSLTGDYVKSYFTSLTVNLTASLSVICVSYMLYRKAQSRRSRAEKIYLMEDVSFILSLAVEKKLESKFKEIGVAIAQLKASQTTPEDLINAMLTFNPENSQPPASENKSSMAIPPDHK</sequence>
<feature type="compositionally biased region" description="Polar residues" evidence="1">
    <location>
        <begin position="162"/>
        <end position="176"/>
    </location>
</feature>
<comment type="caution">
    <text evidence="3">The sequence shown here is derived from an EMBL/GenBank/DDBJ whole genome shotgun (WGS) entry which is preliminary data.</text>
</comment>
<dbReference type="RefSeq" id="WP_215611082.1">
    <property type="nucleotide sequence ID" value="NZ_JADOES010000074.1"/>
</dbReference>
<evidence type="ECO:0000256" key="1">
    <source>
        <dbReference type="SAM" id="MobiDB-lite"/>
    </source>
</evidence>
<protein>
    <submittedName>
        <fullName evidence="3">Uncharacterized protein</fullName>
    </submittedName>
</protein>
<reference evidence="3" key="2">
    <citation type="journal article" date="2021" name="Mar. Drugs">
        <title>Genome Reduction and Secondary Metabolism of the Marine Sponge-Associated Cyanobacterium Leptothoe.</title>
        <authorList>
            <person name="Konstantinou D."/>
            <person name="Popin R.V."/>
            <person name="Fewer D.P."/>
            <person name="Sivonen K."/>
            <person name="Gkelis S."/>
        </authorList>
    </citation>
    <scope>NUCLEOTIDE SEQUENCE</scope>
    <source>
        <strain evidence="3">TAU-MAC 1115</strain>
    </source>
</reference>
<dbReference type="EMBL" id="JADOES010000074">
    <property type="protein sequence ID" value="MBT9318019.1"/>
    <property type="molecule type" value="Genomic_DNA"/>
</dbReference>
<organism evidence="3 4">
    <name type="scientific">Leptothoe spongobia TAU-MAC 1115</name>
    <dbReference type="NCBI Taxonomy" id="1967444"/>
    <lineage>
        <taxon>Bacteria</taxon>
        <taxon>Bacillati</taxon>
        <taxon>Cyanobacteriota</taxon>
        <taxon>Cyanophyceae</taxon>
        <taxon>Nodosilineales</taxon>
        <taxon>Cymatolegaceae</taxon>
        <taxon>Leptothoe</taxon>
        <taxon>Leptothoe spongobia</taxon>
    </lineage>
</organism>
<accession>A0A947DKJ3</accession>
<gene>
    <name evidence="3" type="ORF">IXB50_21635</name>
</gene>
<evidence type="ECO:0000313" key="4">
    <source>
        <dbReference type="Proteomes" id="UP000717364"/>
    </source>
</evidence>
<name>A0A947DKJ3_9CYAN</name>
<evidence type="ECO:0000313" key="3">
    <source>
        <dbReference type="EMBL" id="MBT9318019.1"/>
    </source>
</evidence>
<keyword evidence="4" id="KW-1185">Reference proteome</keyword>